<organism evidence="3 4">
    <name type="scientific">Maribacter vaceletii</name>
    <dbReference type="NCBI Taxonomy" id="1206816"/>
    <lineage>
        <taxon>Bacteria</taxon>
        <taxon>Pseudomonadati</taxon>
        <taxon>Bacteroidota</taxon>
        <taxon>Flavobacteriia</taxon>
        <taxon>Flavobacteriales</taxon>
        <taxon>Flavobacteriaceae</taxon>
        <taxon>Maribacter</taxon>
    </lineage>
</organism>
<comment type="caution">
    <text evidence="3">The sequence shown here is derived from an EMBL/GenBank/DDBJ whole genome shotgun (WGS) entry which is preliminary data.</text>
</comment>
<sequence length="233" mass="26214">MKKIALALTFTLLLISCGGDTQNTMTVTGNVKGLKKGDLYLQKFNDTLLITIDSLKVEGNGSFTFKTEVESPEIYNLYLKKEDHNDFNDRITFFGEPGNITINTSWDTFDRNAKITGSESNIKYKEYRKIMSDFSIKNIGIIQNAQNSKVALDSLQIDSVQKLSDKTIKRSYAYALNFALTNTNSTVAPYVALYEVPDANRIYLDSIYNSLTPEVSSSKYGNALKKYLDELPK</sequence>
<evidence type="ECO:0000259" key="2">
    <source>
        <dbReference type="Pfam" id="PF14289"/>
    </source>
</evidence>
<evidence type="ECO:0000313" key="4">
    <source>
        <dbReference type="Proteomes" id="UP000269412"/>
    </source>
</evidence>
<dbReference type="AlphaFoldDB" id="A0A495DS37"/>
<reference evidence="3 4" key="1">
    <citation type="submission" date="2018-10" db="EMBL/GenBank/DDBJ databases">
        <title>Genomic Encyclopedia of Archaeal and Bacterial Type Strains, Phase II (KMG-II): from individual species to whole genera.</title>
        <authorList>
            <person name="Goeker M."/>
        </authorList>
    </citation>
    <scope>NUCLEOTIDE SEQUENCE [LARGE SCALE GENOMIC DNA]</scope>
    <source>
        <strain evidence="3 4">DSM 25230</strain>
    </source>
</reference>
<dbReference type="Pfam" id="PF14289">
    <property type="entry name" value="DUF4369"/>
    <property type="match status" value="1"/>
</dbReference>
<dbReference type="OrthoDB" id="1143206at2"/>
<dbReference type="EMBL" id="RBIQ01000014">
    <property type="protein sequence ID" value="RKR06530.1"/>
    <property type="molecule type" value="Genomic_DNA"/>
</dbReference>
<feature type="chain" id="PRO_5019747120" evidence="1">
    <location>
        <begin position="22"/>
        <end position="233"/>
    </location>
</feature>
<dbReference type="RefSeq" id="WP_121069365.1">
    <property type="nucleotide sequence ID" value="NZ_RBIQ01000014.1"/>
</dbReference>
<dbReference type="PROSITE" id="PS51257">
    <property type="entry name" value="PROKAR_LIPOPROTEIN"/>
    <property type="match status" value="1"/>
</dbReference>
<proteinExistence type="predicted"/>
<accession>A0A495DS37</accession>
<evidence type="ECO:0000313" key="3">
    <source>
        <dbReference type="EMBL" id="RKR06530.1"/>
    </source>
</evidence>
<name>A0A495DS37_9FLAO</name>
<feature type="signal peptide" evidence="1">
    <location>
        <begin position="1"/>
        <end position="21"/>
    </location>
</feature>
<dbReference type="InterPro" id="IPR025380">
    <property type="entry name" value="DUF4369"/>
</dbReference>
<keyword evidence="4" id="KW-1185">Reference proteome</keyword>
<feature type="domain" description="DUF4369" evidence="2">
    <location>
        <begin position="25"/>
        <end position="124"/>
    </location>
</feature>
<protein>
    <submittedName>
        <fullName evidence="3">Uncharacterized protein DUF4369</fullName>
    </submittedName>
</protein>
<keyword evidence="1" id="KW-0732">Signal</keyword>
<gene>
    <name evidence="3" type="ORF">CLV91_3385</name>
</gene>
<dbReference type="Proteomes" id="UP000269412">
    <property type="component" value="Unassembled WGS sequence"/>
</dbReference>
<evidence type="ECO:0000256" key="1">
    <source>
        <dbReference type="SAM" id="SignalP"/>
    </source>
</evidence>